<proteinExistence type="predicted"/>
<dbReference type="Proteomes" id="UP001212997">
    <property type="component" value="Unassembled WGS sequence"/>
</dbReference>
<dbReference type="InterPro" id="IPR000008">
    <property type="entry name" value="C2_dom"/>
</dbReference>
<dbReference type="AlphaFoldDB" id="A0AAD5YM32"/>
<keyword evidence="4" id="KW-1185">Reference proteome</keyword>
<comment type="caution">
    <text evidence="3">The sequence shown here is derived from an EMBL/GenBank/DDBJ whole genome shotgun (WGS) entry which is preliminary data.</text>
</comment>
<dbReference type="InterPro" id="IPR035892">
    <property type="entry name" value="C2_domain_sf"/>
</dbReference>
<dbReference type="PANTHER" id="PTHR47800:SF5">
    <property type="entry name" value="FER-1-LIKE PROTEIN 6"/>
    <property type="match status" value="1"/>
</dbReference>
<organism evidence="3 4">
    <name type="scientific">Meripilus lineatus</name>
    <dbReference type="NCBI Taxonomy" id="2056292"/>
    <lineage>
        <taxon>Eukaryota</taxon>
        <taxon>Fungi</taxon>
        <taxon>Dikarya</taxon>
        <taxon>Basidiomycota</taxon>
        <taxon>Agaricomycotina</taxon>
        <taxon>Agaricomycetes</taxon>
        <taxon>Polyporales</taxon>
        <taxon>Meripilaceae</taxon>
        <taxon>Meripilus</taxon>
    </lineage>
</organism>
<sequence length="535" mass="61046">MSNSSNSPPQKLLHICEITLHRATNVPISDLNDLCSDPYFSITLFADPVSSWDSKAQSLTFRTHTTRRTLNPVYECQWIVSGIPANGFKLHLELKDEDPRSSDDDLGQATLRFPSSVASVSDSGSSQDEYEGALDCHEREFKIHKRRGSLASRLSTYAAKIGTKGEVDHRVRVWLSVRDIGLVEDQDDRRLFVVGPHRWFQHFSPHLGLITHTTREAHEEETNSNSSQVTTFTANRLQLAGPVPSSLRHQYVAFAPFVKLMFTAKGLKGILLNKALKKQHRVVYKWDERVKWGIVSGDESKSDEAVEQIRNRMYSTEIGPRIHRIDFKHRKPSILQLALVRQFLEMVSYGQEGRIFTYVLMLDGELRFTVGNPRSTSCHILLTIEPHQETGEHLAIQFLSKHTMHSEVAPEVAFSGEFFVRPCRSRDNSRSTSRSRSSKERRTPSPHSAASSHPYATSKDAPTYSTNPRDYELIVDNDSGTYRPQSSLLPTLREFLTSERNFGRDAFGRVRVMEAFDETLVKWKKEQRELRKCRS</sequence>
<protein>
    <recommendedName>
        <fullName evidence="2">C2 domain-containing protein</fullName>
    </recommendedName>
</protein>
<evidence type="ECO:0000313" key="4">
    <source>
        <dbReference type="Proteomes" id="UP001212997"/>
    </source>
</evidence>
<dbReference type="EMBL" id="JANAWD010000005">
    <property type="protein sequence ID" value="KAJ3491914.1"/>
    <property type="molecule type" value="Genomic_DNA"/>
</dbReference>
<dbReference type="SMART" id="SM00239">
    <property type="entry name" value="C2"/>
    <property type="match status" value="1"/>
</dbReference>
<evidence type="ECO:0000256" key="1">
    <source>
        <dbReference type="SAM" id="MobiDB-lite"/>
    </source>
</evidence>
<dbReference type="Pfam" id="PF00168">
    <property type="entry name" value="C2"/>
    <property type="match status" value="1"/>
</dbReference>
<feature type="domain" description="C2" evidence="2">
    <location>
        <begin position="1"/>
        <end position="130"/>
    </location>
</feature>
<dbReference type="PANTHER" id="PTHR47800">
    <property type="entry name" value="C2 DOMAIN-CONTAINING PROTEIN"/>
    <property type="match status" value="1"/>
</dbReference>
<dbReference type="PROSITE" id="PS50004">
    <property type="entry name" value="C2"/>
    <property type="match status" value="1"/>
</dbReference>
<evidence type="ECO:0000259" key="2">
    <source>
        <dbReference type="PROSITE" id="PS50004"/>
    </source>
</evidence>
<dbReference type="SUPFAM" id="SSF49562">
    <property type="entry name" value="C2 domain (Calcium/lipid-binding domain, CaLB)"/>
    <property type="match status" value="1"/>
</dbReference>
<dbReference type="GO" id="GO:0010628">
    <property type="term" value="P:positive regulation of gene expression"/>
    <property type="evidence" value="ECO:0007669"/>
    <property type="project" value="TreeGrafter"/>
</dbReference>
<name>A0AAD5YM32_9APHY</name>
<feature type="region of interest" description="Disordered" evidence="1">
    <location>
        <begin position="424"/>
        <end position="478"/>
    </location>
</feature>
<accession>A0AAD5YM32</accession>
<dbReference type="Gene3D" id="2.60.40.150">
    <property type="entry name" value="C2 domain"/>
    <property type="match status" value="1"/>
</dbReference>
<reference evidence="3" key="1">
    <citation type="submission" date="2022-07" db="EMBL/GenBank/DDBJ databases">
        <title>Genome Sequence of Physisporinus lineatus.</title>
        <authorList>
            <person name="Buettner E."/>
        </authorList>
    </citation>
    <scope>NUCLEOTIDE SEQUENCE</scope>
    <source>
        <strain evidence="3">VT162</strain>
    </source>
</reference>
<feature type="compositionally biased region" description="Low complexity" evidence="1">
    <location>
        <begin position="445"/>
        <end position="458"/>
    </location>
</feature>
<evidence type="ECO:0000313" key="3">
    <source>
        <dbReference type="EMBL" id="KAJ3491914.1"/>
    </source>
</evidence>
<gene>
    <name evidence="3" type="ORF">NLI96_g348</name>
</gene>